<dbReference type="AlphaFoldDB" id="A0A9W4T3D2"/>
<proteinExistence type="predicted"/>
<evidence type="ECO:0000313" key="2">
    <source>
        <dbReference type="Proteomes" id="UP001153678"/>
    </source>
</evidence>
<protein>
    <submittedName>
        <fullName evidence="1">6140_t:CDS:1</fullName>
    </submittedName>
</protein>
<sequence>MEIADVGYTISDFPFVVRILLIKIAQNSTRWGRHSNDPLQILNNPKTIISDVHLTTPTDRVSLGALSNHGKGTLGAEIGTGKWGARVSSSLNNNDFKYTRGATSVPKFVAGRIIMEHPSGNTGREFANLRDSLRN</sequence>
<accession>A0A9W4T3D2</accession>
<evidence type="ECO:0000313" key="1">
    <source>
        <dbReference type="EMBL" id="CAI2190957.1"/>
    </source>
</evidence>
<gene>
    <name evidence="1" type="ORF">FWILDA_LOCUS14834</name>
</gene>
<dbReference type="Proteomes" id="UP001153678">
    <property type="component" value="Unassembled WGS sequence"/>
</dbReference>
<comment type="caution">
    <text evidence="1">The sequence shown here is derived from an EMBL/GenBank/DDBJ whole genome shotgun (WGS) entry which is preliminary data.</text>
</comment>
<name>A0A9W4T3D2_9GLOM</name>
<dbReference type="EMBL" id="CAMKVN010006976">
    <property type="protein sequence ID" value="CAI2190957.1"/>
    <property type="molecule type" value="Genomic_DNA"/>
</dbReference>
<organism evidence="1 2">
    <name type="scientific">Funneliformis geosporum</name>
    <dbReference type="NCBI Taxonomy" id="1117311"/>
    <lineage>
        <taxon>Eukaryota</taxon>
        <taxon>Fungi</taxon>
        <taxon>Fungi incertae sedis</taxon>
        <taxon>Mucoromycota</taxon>
        <taxon>Glomeromycotina</taxon>
        <taxon>Glomeromycetes</taxon>
        <taxon>Glomerales</taxon>
        <taxon>Glomeraceae</taxon>
        <taxon>Funneliformis</taxon>
    </lineage>
</organism>
<keyword evidence="2" id="KW-1185">Reference proteome</keyword>
<reference evidence="1" key="1">
    <citation type="submission" date="2022-08" db="EMBL/GenBank/DDBJ databases">
        <authorList>
            <person name="Kallberg Y."/>
            <person name="Tangrot J."/>
            <person name="Rosling A."/>
        </authorList>
    </citation>
    <scope>NUCLEOTIDE SEQUENCE</scope>
    <source>
        <strain evidence="1">Wild A</strain>
    </source>
</reference>